<feature type="region of interest" description="Disordered" evidence="1">
    <location>
        <begin position="52"/>
        <end position="88"/>
    </location>
</feature>
<keyword evidence="2" id="KW-0812">Transmembrane</keyword>
<protein>
    <submittedName>
        <fullName evidence="3">Uncharacterized protein</fullName>
    </submittedName>
</protein>
<evidence type="ECO:0000256" key="2">
    <source>
        <dbReference type="SAM" id="Phobius"/>
    </source>
</evidence>
<evidence type="ECO:0000256" key="1">
    <source>
        <dbReference type="SAM" id="MobiDB-lite"/>
    </source>
</evidence>
<dbReference type="Proteomes" id="UP000788993">
    <property type="component" value="Unassembled WGS sequence"/>
</dbReference>
<reference evidence="3" key="1">
    <citation type="journal article" date="2021" name="Open Biol.">
        <title>Shared evolutionary footprints suggest mitochondrial oxidative damage underlies multiple complex I losses in fungi.</title>
        <authorList>
            <person name="Schikora-Tamarit M.A."/>
            <person name="Marcet-Houben M."/>
            <person name="Nosek J."/>
            <person name="Gabaldon T."/>
        </authorList>
    </citation>
    <scope>NUCLEOTIDE SEQUENCE</scope>
    <source>
        <strain evidence="3">NCAIM Y.01608</strain>
    </source>
</reference>
<dbReference type="RefSeq" id="XP_018211001.1">
    <property type="nucleotide sequence ID" value="XM_018356897.1"/>
</dbReference>
<gene>
    <name evidence="3" type="ORF">OGATHE_002213</name>
</gene>
<reference evidence="3" key="2">
    <citation type="submission" date="2021-01" db="EMBL/GenBank/DDBJ databases">
        <authorList>
            <person name="Schikora-Tamarit M.A."/>
        </authorList>
    </citation>
    <scope>NUCLEOTIDE SEQUENCE</scope>
    <source>
        <strain evidence="3">NCAIM Y.01608</strain>
    </source>
</reference>
<keyword evidence="2" id="KW-0472">Membrane</keyword>
<organism evidence="3 4">
    <name type="scientific">Ogataea polymorpha</name>
    <dbReference type="NCBI Taxonomy" id="460523"/>
    <lineage>
        <taxon>Eukaryota</taxon>
        <taxon>Fungi</taxon>
        <taxon>Dikarya</taxon>
        <taxon>Ascomycota</taxon>
        <taxon>Saccharomycotina</taxon>
        <taxon>Pichiomycetes</taxon>
        <taxon>Pichiales</taxon>
        <taxon>Pichiaceae</taxon>
        <taxon>Ogataea</taxon>
    </lineage>
</organism>
<feature type="transmembrane region" description="Helical" evidence="2">
    <location>
        <begin position="12"/>
        <end position="29"/>
    </location>
</feature>
<keyword evidence="4" id="KW-1185">Reference proteome</keyword>
<proteinExistence type="predicted"/>
<feature type="compositionally biased region" description="Basic and acidic residues" evidence="1">
    <location>
        <begin position="66"/>
        <end position="79"/>
    </location>
</feature>
<sequence length="103" mass="11892">MSSTLPSLRQFWKQTLFLSVLAIGTAVFVKSKVTIRRKQQYIKETSSFDSTQKKQIADVRPGFPERNPDDEKYKRKSEFEGAGNSYMSRKHGDKLAWWGRGSD</sequence>
<comment type="caution">
    <text evidence="3">The sequence shown here is derived from an EMBL/GenBank/DDBJ whole genome shotgun (WGS) entry which is preliminary data.</text>
</comment>
<dbReference type="AlphaFoldDB" id="A0A1B7SI47"/>
<keyword evidence="2" id="KW-1133">Transmembrane helix</keyword>
<name>A0A1B7SI47_9ASCO</name>
<evidence type="ECO:0000313" key="3">
    <source>
        <dbReference type="EMBL" id="KAH3672568.1"/>
    </source>
</evidence>
<accession>A0A1B7SI47</accession>
<evidence type="ECO:0000313" key="4">
    <source>
        <dbReference type="Proteomes" id="UP000788993"/>
    </source>
</evidence>
<dbReference type="OrthoDB" id="3999982at2759"/>
<dbReference type="EMBL" id="JAEUBD010000753">
    <property type="protein sequence ID" value="KAH3672568.1"/>
    <property type="molecule type" value="Genomic_DNA"/>
</dbReference>